<dbReference type="GeneID" id="63820426"/>
<dbReference type="STRING" id="1314785.A0A165FFR8"/>
<protein>
    <submittedName>
        <fullName evidence="1">Uncharacterized protein</fullName>
    </submittedName>
</protein>
<proteinExistence type="predicted"/>
<sequence length="86" mass="9858">ALVNSGAYSMYISKRFVKNNRIATSKLNTTYKVYNDDGDHGSTHCLLVTDIQKLDMIIGMSYLCQNNPEINWQAREWKYSQCPSTC</sequence>
<accession>A0A165FFR8</accession>
<evidence type="ECO:0000313" key="1">
    <source>
        <dbReference type="EMBL" id="KZT08906.1"/>
    </source>
</evidence>
<evidence type="ECO:0000313" key="2">
    <source>
        <dbReference type="Proteomes" id="UP000076871"/>
    </source>
</evidence>
<dbReference type="Proteomes" id="UP000076871">
    <property type="component" value="Unassembled WGS sequence"/>
</dbReference>
<dbReference type="AlphaFoldDB" id="A0A165FFR8"/>
<keyword evidence="2" id="KW-1185">Reference proteome</keyword>
<feature type="non-terminal residue" evidence="1">
    <location>
        <position position="86"/>
    </location>
</feature>
<name>A0A165FFR8_9APHY</name>
<dbReference type="RefSeq" id="XP_040766646.1">
    <property type="nucleotide sequence ID" value="XM_040903395.1"/>
</dbReference>
<reference evidence="1 2" key="1">
    <citation type="journal article" date="2016" name="Mol. Biol. Evol.">
        <title>Comparative Genomics of Early-Diverging Mushroom-Forming Fungi Provides Insights into the Origins of Lignocellulose Decay Capabilities.</title>
        <authorList>
            <person name="Nagy L.G."/>
            <person name="Riley R."/>
            <person name="Tritt A."/>
            <person name="Adam C."/>
            <person name="Daum C."/>
            <person name="Floudas D."/>
            <person name="Sun H."/>
            <person name="Yadav J.S."/>
            <person name="Pangilinan J."/>
            <person name="Larsson K.H."/>
            <person name="Matsuura K."/>
            <person name="Barry K."/>
            <person name="Labutti K."/>
            <person name="Kuo R."/>
            <person name="Ohm R.A."/>
            <person name="Bhattacharya S.S."/>
            <person name="Shirouzu T."/>
            <person name="Yoshinaga Y."/>
            <person name="Martin F.M."/>
            <person name="Grigoriev I.V."/>
            <person name="Hibbett D.S."/>
        </authorList>
    </citation>
    <scope>NUCLEOTIDE SEQUENCE [LARGE SCALE GENOMIC DNA]</scope>
    <source>
        <strain evidence="1 2">93-53</strain>
    </source>
</reference>
<dbReference type="OrthoDB" id="2729552at2759"/>
<dbReference type="EMBL" id="KV427613">
    <property type="protein sequence ID" value="KZT08906.1"/>
    <property type="molecule type" value="Genomic_DNA"/>
</dbReference>
<organism evidence="1 2">
    <name type="scientific">Laetiporus sulphureus 93-53</name>
    <dbReference type="NCBI Taxonomy" id="1314785"/>
    <lineage>
        <taxon>Eukaryota</taxon>
        <taxon>Fungi</taxon>
        <taxon>Dikarya</taxon>
        <taxon>Basidiomycota</taxon>
        <taxon>Agaricomycotina</taxon>
        <taxon>Agaricomycetes</taxon>
        <taxon>Polyporales</taxon>
        <taxon>Laetiporus</taxon>
    </lineage>
</organism>
<dbReference type="InParanoid" id="A0A165FFR8"/>
<feature type="non-terminal residue" evidence="1">
    <location>
        <position position="1"/>
    </location>
</feature>
<gene>
    <name evidence="1" type="ORF">LAESUDRAFT_631004</name>
</gene>